<evidence type="ECO:0000313" key="2">
    <source>
        <dbReference type="EMBL" id="CAI6246906.1"/>
    </source>
</evidence>
<keyword evidence="1" id="KW-0812">Transmembrane</keyword>
<feature type="transmembrane region" description="Helical" evidence="1">
    <location>
        <begin position="12"/>
        <end position="33"/>
    </location>
</feature>
<dbReference type="PANTHER" id="PTHR36124:SF1">
    <property type="entry name" value="ER-BOUND OXYGENASE MPAB_MPAB'_RUBBER OXYGENASE CATALYTIC DOMAIN-CONTAINING PROTEIN"/>
    <property type="match status" value="1"/>
</dbReference>
<accession>A0A9W4U228</accession>
<name>A0A9W4U228_9PLEO</name>
<keyword evidence="1" id="KW-1133">Transmembrane helix</keyword>
<protein>
    <recommendedName>
        <fullName evidence="4">ER-bound oxygenase mpaB/mpaB'/Rubber oxygenase catalytic domain-containing protein</fullName>
    </recommendedName>
</protein>
<comment type="caution">
    <text evidence="2">The sequence shown here is derived from an EMBL/GenBank/DDBJ whole genome shotgun (WGS) entry which is preliminary data.</text>
</comment>
<gene>
    <name evidence="2" type="ORF">PDIGIT_LOCUS808</name>
</gene>
<proteinExistence type="predicted"/>
<keyword evidence="1" id="KW-0472">Membrane</keyword>
<sequence>MQHLIRHLSSRLSSGVGIGLAAFAGYVILCRTLRFLRRNRKHAHFPYKTRKDFSNMTADDAWQIVRYCMSLEFPLVSEKALEFALFRTYGIPTISKLLCQTQQLSEQKYASRRYADTNILIGEFLAHGPTSERANAAISRMNYIHGRYQNAGKISNDDMLYTLALFILEIERWVRLYEWRCLTPMEICAFGTHWKSIGDAMGIDFGDLAHGPNSFQDGYEFFEDIKQWSEGYEKKCMVPNGDNHKLAEETTRILLADIPNIAFPYAKPFVAVLMDDRLREAMLYDKPPAVYARILFSLLKVRKFLVRNFALPRPYCLRYSVMTDDPDSNGRYYRTKYASEPWYIKPTFWARIEPRSWVRWAAGSAYPDGKRYKPEGYSMFEVGPANMEDKGQKECAATLEQLMSSSRGACPFASGKAR</sequence>
<reference evidence="2" key="1">
    <citation type="submission" date="2023-01" db="EMBL/GenBank/DDBJ databases">
        <authorList>
            <person name="Van Ghelder C."/>
            <person name="Rancurel C."/>
        </authorList>
    </citation>
    <scope>NUCLEOTIDE SEQUENCE</scope>
    <source>
        <strain evidence="2">CNCM I-4278</strain>
    </source>
</reference>
<dbReference type="OrthoDB" id="545169at2759"/>
<dbReference type="Proteomes" id="UP001152607">
    <property type="component" value="Unassembled WGS sequence"/>
</dbReference>
<evidence type="ECO:0000256" key="1">
    <source>
        <dbReference type="SAM" id="Phobius"/>
    </source>
</evidence>
<evidence type="ECO:0000313" key="3">
    <source>
        <dbReference type="Proteomes" id="UP001152607"/>
    </source>
</evidence>
<dbReference type="AlphaFoldDB" id="A0A9W4U228"/>
<organism evidence="2 3">
    <name type="scientific">Periconia digitata</name>
    <dbReference type="NCBI Taxonomy" id="1303443"/>
    <lineage>
        <taxon>Eukaryota</taxon>
        <taxon>Fungi</taxon>
        <taxon>Dikarya</taxon>
        <taxon>Ascomycota</taxon>
        <taxon>Pezizomycotina</taxon>
        <taxon>Dothideomycetes</taxon>
        <taxon>Pleosporomycetidae</taxon>
        <taxon>Pleosporales</taxon>
        <taxon>Massarineae</taxon>
        <taxon>Periconiaceae</taxon>
        <taxon>Periconia</taxon>
    </lineage>
</organism>
<dbReference type="PANTHER" id="PTHR36124">
    <property type="match status" value="1"/>
</dbReference>
<dbReference type="EMBL" id="CAOQHR010000001">
    <property type="protein sequence ID" value="CAI6246906.1"/>
    <property type="molecule type" value="Genomic_DNA"/>
</dbReference>
<dbReference type="InterPro" id="IPR046366">
    <property type="entry name" value="MPAB"/>
</dbReference>
<keyword evidence="3" id="KW-1185">Reference proteome</keyword>
<dbReference type="GO" id="GO:0016491">
    <property type="term" value="F:oxidoreductase activity"/>
    <property type="evidence" value="ECO:0007669"/>
    <property type="project" value="InterPro"/>
</dbReference>
<evidence type="ECO:0008006" key="4">
    <source>
        <dbReference type="Google" id="ProtNLM"/>
    </source>
</evidence>